<gene>
    <name evidence="3" type="ORF">SISSUDRAFT_1118322</name>
</gene>
<evidence type="ECO:0000313" key="4">
    <source>
        <dbReference type="Proteomes" id="UP000076798"/>
    </source>
</evidence>
<feature type="transmembrane region" description="Helical" evidence="1">
    <location>
        <begin position="215"/>
        <end position="235"/>
    </location>
</feature>
<keyword evidence="1" id="KW-0472">Membrane</keyword>
<keyword evidence="1" id="KW-0812">Transmembrane</keyword>
<dbReference type="InterPro" id="IPR045340">
    <property type="entry name" value="DUF6533"/>
</dbReference>
<organism evidence="3 4">
    <name type="scientific">Sistotremastrum suecicum HHB10207 ss-3</name>
    <dbReference type="NCBI Taxonomy" id="1314776"/>
    <lineage>
        <taxon>Eukaryota</taxon>
        <taxon>Fungi</taxon>
        <taxon>Dikarya</taxon>
        <taxon>Basidiomycota</taxon>
        <taxon>Agaricomycotina</taxon>
        <taxon>Agaricomycetes</taxon>
        <taxon>Sistotremastrales</taxon>
        <taxon>Sistotremastraceae</taxon>
        <taxon>Sistotremastrum</taxon>
    </lineage>
</organism>
<feature type="transmembrane region" description="Helical" evidence="1">
    <location>
        <begin position="88"/>
        <end position="108"/>
    </location>
</feature>
<protein>
    <recommendedName>
        <fullName evidence="2">DUF6533 domain-containing protein</fullName>
    </recommendedName>
</protein>
<feature type="transmembrane region" description="Helical" evidence="1">
    <location>
        <begin position="120"/>
        <end position="142"/>
    </location>
</feature>
<feature type="transmembrane region" description="Helical" evidence="1">
    <location>
        <begin position="50"/>
        <end position="68"/>
    </location>
</feature>
<proteinExistence type="predicted"/>
<feature type="domain" description="DUF6533" evidence="2">
    <location>
        <begin position="16"/>
        <end position="61"/>
    </location>
</feature>
<evidence type="ECO:0000313" key="3">
    <source>
        <dbReference type="EMBL" id="KZT40382.1"/>
    </source>
</evidence>
<keyword evidence="1" id="KW-1133">Transmembrane helix</keyword>
<keyword evidence="4" id="KW-1185">Reference proteome</keyword>
<dbReference type="AlphaFoldDB" id="A0A166F880"/>
<dbReference type="EMBL" id="KV428033">
    <property type="protein sequence ID" value="KZT40382.1"/>
    <property type="molecule type" value="Genomic_DNA"/>
</dbReference>
<feature type="transmembrane region" description="Helical" evidence="1">
    <location>
        <begin position="175"/>
        <end position="194"/>
    </location>
</feature>
<dbReference type="OrthoDB" id="3349377at2759"/>
<reference evidence="3 4" key="1">
    <citation type="journal article" date="2016" name="Mol. Biol. Evol.">
        <title>Comparative Genomics of Early-Diverging Mushroom-Forming Fungi Provides Insights into the Origins of Lignocellulose Decay Capabilities.</title>
        <authorList>
            <person name="Nagy L.G."/>
            <person name="Riley R."/>
            <person name="Tritt A."/>
            <person name="Adam C."/>
            <person name="Daum C."/>
            <person name="Floudas D."/>
            <person name="Sun H."/>
            <person name="Yadav J.S."/>
            <person name="Pangilinan J."/>
            <person name="Larsson K.H."/>
            <person name="Matsuura K."/>
            <person name="Barry K."/>
            <person name="Labutti K."/>
            <person name="Kuo R."/>
            <person name="Ohm R.A."/>
            <person name="Bhattacharya S.S."/>
            <person name="Shirouzu T."/>
            <person name="Yoshinaga Y."/>
            <person name="Martin F.M."/>
            <person name="Grigoriev I.V."/>
            <person name="Hibbett D.S."/>
        </authorList>
    </citation>
    <scope>NUCLEOTIDE SEQUENCE [LARGE SCALE GENOMIC DNA]</scope>
    <source>
        <strain evidence="3 4">HHB10207 ss-3</strain>
    </source>
</reference>
<feature type="transmembrane region" description="Helical" evidence="1">
    <location>
        <begin position="241"/>
        <end position="260"/>
    </location>
</feature>
<dbReference type="Pfam" id="PF20151">
    <property type="entry name" value="DUF6533"/>
    <property type="match status" value="1"/>
</dbReference>
<name>A0A166F880_9AGAM</name>
<evidence type="ECO:0000259" key="2">
    <source>
        <dbReference type="Pfam" id="PF20151"/>
    </source>
</evidence>
<evidence type="ECO:0000256" key="1">
    <source>
        <dbReference type="SAM" id="Phobius"/>
    </source>
</evidence>
<sequence length="306" mass="34885">MPSNVTLLTASQTNAYSTVAAVAWMIWDIVTSLDDEIEYIWKSSWSLCKFLYFYSRYIGLASLITMGVPWNGWLLRDPPTSHYCHSMSIYQAAVPMFITLGVDLVLILRVYALYGCRRKFLFCILGFYAAEFISQLFVTIFGEVRIRIDPVLLSSDTQTYACIPREIPAVMSGNWIPATVFQTVLFGLTFYKSFQNAFDKRFPTRYGKVLFIDGTWAFAVLAITSIACNVTWSLWHGLVFAAMYPWNVAVLSFVAAHLNLNLRKVYGKPASIIELTTLTDMKFHERETQELSDSTIERATSSLFRE</sequence>
<accession>A0A166F880</accession>
<dbReference type="Proteomes" id="UP000076798">
    <property type="component" value="Unassembled WGS sequence"/>
</dbReference>